<proteinExistence type="predicted"/>
<dbReference type="SUPFAM" id="SSF64288">
    <property type="entry name" value="Chorismate lyase-like"/>
    <property type="match status" value="1"/>
</dbReference>
<dbReference type="InterPro" id="IPR000524">
    <property type="entry name" value="Tscrpt_reg_HTH_GntR"/>
</dbReference>
<dbReference type="InterPro" id="IPR036390">
    <property type="entry name" value="WH_DNA-bd_sf"/>
</dbReference>
<dbReference type="Pfam" id="PF00392">
    <property type="entry name" value="GntR"/>
    <property type="match status" value="1"/>
</dbReference>
<evidence type="ECO:0000256" key="4">
    <source>
        <dbReference type="SAM" id="MobiDB-lite"/>
    </source>
</evidence>
<feature type="region of interest" description="Disordered" evidence="4">
    <location>
        <begin position="1"/>
        <end position="23"/>
    </location>
</feature>
<dbReference type="CDD" id="cd07377">
    <property type="entry name" value="WHTH_GntR"/>
    <property type="match status" value="1"/>
</dbReference>
<dbReference type="SMART" id="SM00345">
    <property type="entry name" value="HTH_GNTR"/>
    <property type="match status" value="1"/>
</dbReference>
<dbReference type="InterPro" id="IPR036388">
    <property type="entry name" value="WH-like_DNA-bd_sf"/>
</dbReference>
<dbReference type="AlphaFoldDB" id="A0A6J6N4Y8"/>
<dbReference type="PANTHER" id="PTHR44846:SF17">
    <property type="entry name" value="GNTR-FAMILY TRANSCRIPTIONAL REGULATOR"/>
    <property type="match status" value="1"/>
</dbReference>
<keyword evidence="2" id="KW-0238">DNA-binding</keyword>
<dbReference type="InterPro" id="IPR028978">
    <property type="entry name" value="Chorismate_lyase_/UTRA_dom_sf"/>
</dbReference>
<dbReference type="GO" id="GO:0003677">
    <property type="term" value="F:DNA binding"/>
    <property type="evidence" value="ECO:0007669"/>
    <property type="project" value="UniProtKB-KW"/>
</dbReference>
<dbReference type="GO" id="GO:0003700">
    <property type="term" value="F:DNA-binding transcription factor activity"/>
    <property type="evidence" value="ECO:0007669"/>
    <property type="project" value="InterPro"/>
</dbReference>
<dbReference type="Gene3D" id="3.40.1410.10">
    <property type="entry name" value="Chorismate lyase-like"/>
    <property type="match status" value="1"/>
</dbReference>
<dbReference type="Gene3D" id="1.10.10.10">
    <property type="entry name" value="Winged helix-like DNA-binding domain superfamily/Winged helix DNA-binding domain"/>
    <property type="match status" value="1"/>
</dbReference>
<evidence type="ECO:0000313" key="6">
    <source>
        <dbReference type="EMBL" id="CAB4681222.1"/>
    </source>
</evidence>
<sequence>MAIAKSSALPSPATTKGGRGSLATQVRDQLRTRILTHEWSEGKKIPSEFDLAGQYQVSRVTIRTALKALEAQGLLDIRHGSGAYVANFGSSIRAGLQELRSITETIREMGLEPGMTHRVVKRRGASADEAVRLQIAEGEPVLYMERAILADDEVVAYSYDAVAIRDLPEKSIGEMGKGSVFGAFAKLGIFPVRALAEIHAISSTEVGWGKGRPKSGLYLLLKQLHFLRDGVPVMASDTYFVEGRFQFVIHRTL</sequence>
<dbReference type="PRINTS" id="PR00035">
    <property type="entry name" value="HTHGNTR"/>
</dbReference>
<evidence type="ECO:0000256" key="2">
    <source>
        <dbReference type="ARBA" id="ARBA00023125"/>
    </source>
</evidence>
<reference evidence="6" key="1">
    <citation type="submission" date="2020-05" db="EMBL/GenBank/DDBJ databases">
        <authorList>
            <person name="Chiriac C."/>
            <person name="Salcher M."/>
            <person name="Ghai R."/>
            <person name="Kavagutti S V."/>
        </authorList>
    </citation>
    <scope>NUCLEOTIDE SEQUENCE</scope>
</reference>
<dbReference type="EMBL" id="CAEZXB010000024">
    <property type="protein sequence ID" value="CAB4681222.1"/>
    <property type="molecule type" value="Genomic_DNA"/>
</dbReference>
<gene>
    <name evidence="6" type="ORF">UFOPK2342_01170</name>
    <name evidence="7" type="ORF">UFOPK2423_00320</name>
    <name evidence="8" type="ORF">UFOPK3266_00327</name>
    <name evidence="9" type="ORF">UFOPK4367_00222</name>
</gene>
<evidence type="ECO:0000256" key="3">
    <source>
        <dbReference type="ARBA" id="ARBA00023163"/>
    </source>
</evidence>
<keyword evidence="1" id="KW-0805">Transcription regulation</keyword>
<dbReference type="PANTHER" id="PTHR44846">
    <property type="entry name" value="MANNOSYL-D-GLYCERATE TRANSPORT/METABOLISM SYSTEM REPRESSOR MNGR-RELATED"/>
    <property type="match status" value="1"/>
</dbReference>
<evidence type="ECO:0000313" key="8">
    <source>
        <dbReference type="EMBL" id="CAB4841198.1"/>
    </source>
</evidence>
<evidence type="ECO:0000313" key="7">
    <source>
        <dbReference type="EMBL" id="CAB4687116.1"/>
    </source>
</evidence>
<evidence type="ECO:0000259" key="5">
    <source>
        <dbReference type="PROSITE" id="PS50949"/>
    </source>
</evidence>
<organism evidence="6">
    <name type="scientific">freshwater metagenome</name>
    <dbReference type="NCBI Taxonomy" id="449393"/>
    <lineage>
        <taxon>unclassified sequences</taxon>
        <taxon>metagenomes</taxon>
        <taxon>ecological metagenomes</taxon>
    </lineage>
</organism>
<dbReference type="PROSITE" id="PS50949">
    <property type="entry name" value="HTH_GNTR"/>
    <property type="match status" value="1"/>
</dbReference>
<dbReference type="GO" id="GO:0045892">
    <property type="term" value="P:negative regulation of DNA-templated transcription"/>
    <property type="evidence" value="ECO:0007669"/>
    <property type="project" value="TreeGrafter"/>
</dbReference>
<feature type="domain" description="HTH gntR-type" evidence="5">
    <location>
        <begin position="20"/>
        <end position="88"/>
    </location>
</feature>
<protein>
    <submittedName>
        <fullName evidence="6">Unannotated protein</fullName>
    </submittedName>
</protein>
<keyword evidence="3" id="KW-0804">Transcription</keyword>
<dbReference type="SUPFAM" id="SSF46785">
    <property type="entry name" value="Winged helix' DNA-binding domain"/>
    <property type="match status" value="1"/>
</dbReference>
<dbReference type="InterPro" id="IPR011663">
    <property type="entry name" value="UTRA"/>
</dbReference>
<dbReference type="EMBL" id="CAFBAA010000005">
    <property type="protein sequence ID" value="CAB4841198.1"/>
    <property type="molecule type" value="Genomic_DNA"/>
</dbReference>
<evidence type="ECO:0000313" key="9">
    <source>
        <dbReference type="EMBL" id="CAB5071999.1"/>
    </source>
</evidence>
<name>A0A6J6N4Y8_9ZZZZ</name>
<accession>A0A6J6N4Y8</accession>
<dbReference type="InterPro" id="IPR050679">
    <property type="entry name" value="Bact_HTH_transcr_reg"/>
</dbReference>
<dbReference type="Pfam" id="PF07702">
    <property type="entry name" value="UTRA"/>
    <property type="match status" value="1"/>
</dbReference>
<evidence type="ECO:0000256" key="1">
    <source>
        <dbReference type="ARBA" id="ARBA00023015"/>
    </source>
</evidence>
<dbReference type="EMBL" id="CAFBRC010000009">
    <property type="protein sequence ID" value="CAB5071999.1"/>
    <property type="molecule type" value="Genomic_DNA"/>
</dbReference>
<dbReference type="EMBL" id="CAEZXN010000004">
    <property type="protein sequence ID" value="CAB4687116.1"/>
    <property type="molecule type" value="Genomic_DNA"/>
</dbReference>
<dbReference type="SMART" id="SM00866">
    <property type="entry name" value="UTRA"/>
    <property type="match status" value="1"/>
</dbReference>